<protein>
    <submittedName>
        <fullName evidence="7">Unannotated protein</fullName>
    </submittedName>
</protein>
<dbReference type="Pfam" id="PF00877">
    <property type="entry name" value="NLPC_P60"/>
    <property type="match status" value="1"/>
</dbReference>
<evidence type="ECO:0000259" key="5">
    <source>
        <dbReference type="PROSITE" id="PS51935"/>
    </source>
</evidence>
<comment type="similarity">
    <text evidence="1">Belongs to the peptidase C40 family.</text>
</comment>
<name>A0A6J7ULL6_9ZZZZ</name>
<dbReference type="InterPro" id="IPR000064">
    <property type="entry name" value="NLP_P60_dom"/>
</dbReference>
<dbReference type="GO" id="GO:0006508">
    <property type="term" value="P:proteolysis"/>
    <property type="evidence" value="ECO:0007669"/>
    <property type="project" value="UniProtKB-KW"/>
</dbReference>
<dbReference type="SUPFAM" id="SSF54001">
    <property type="entry name" value="Cysteine proteinases"/>
    <property type="match status" value="1"/>
</dbReference>
<evidence type="ECO:0000256" key="1">
    <source>
        <dbReference type="ARBA" id="ARBA00007074"/>
    </source>
</evidence>
<keyword evidence="4" id="KW-0788">Thiol protease</keyword>
<accession>A0A6J7ULL6</accession>
<organism evidence="7">
    <name type="scientific">freshwater metagenome</name>
    <dbReference type="NCBI Taxonomy" id="449393"/>
    <lineage>
        <taxon>unclassified sequences</taxon>
        <taxon>metagenomes</taxon>
        <taxon>ecological metagenomes</taxon>
    </lineage>
</organism>
<sequence length="95" mass="10609">MARPGIGFDCSGLTAWAWGRAGVRLPHQSRLQYMNTVHVDPADAEPGDLLFFYSPITHVAMYVGDGLMIDAATPRWPIRIRRFKWSAVVGVGRPR</sequence>
<gene>
    <name evidence="6" type="ORF">UFOPK2806_01369</name>
    <name evidence="7" type="ORF">UFOPK4306_01477</name>
</gene>
<dbReference type="PROSITE" id="PS51935">
    <property type="entry name" value="NLPC_P60"/>
    <property type="match status" value="1"/>
</dbReference>
<dbReference type="PANTHER" id="PTHR47359">
    <property type="entry name" value="PEPTIDOGLYCAN DL-ENDOPEPTIDASE CWLO"/>
    <property type="match status" value="1"/>
</dbReference>
<keyword evidence="3" id="KW-0378">Hydrolase</keyword>
<evidence type="ECO:0000256" key="2">
    <source>
        <dbReference type="ARBA" id="ARBA00022670"/>
    </source>
</evidence>
<evidence type="ECO:0000256" key="3">
    <source>
        <dbReference type="ARBA" id="ARBA00022801"/>
    </source>
</evidence>
<dbReference type="PANTHER" id="PTHR47359:SF3">
    <property type="entry name" value="NLP_P60 DOMAIN-CONTAINING PROTEIN-RELATED"/>
    <property type="match status" value="1"/>
</dbReference>
<dbReference type="GO" id="GO:0008234">
    <property type="term" value="F:cysteine-type peptidase activity"/>
    <property type="evidence" value="ECO:0007669"/>
    <property type="project" value="UniProtKB-KW"/>
</dbReference>
<dbReference type="InterPro" id="IPR051794">
    <property type="entry name" value="PG_Endopeptidase_C40"/>
</dbReference>
<reference evidence="7" key="1">
    <citation type="submission" date="2020-05" db="EMBL/GenBank/DDBJ databases">
        <authorList>
            <person name="Chiriac C."/>
            <person name="Salcher M."/>
            <person name="Ghai R."/>
            <person name="Kavagutti S V."/>
        </authorList>
    </citation>
    <scope>NUCLEOTIDE SEQUENCE</scope>
</reference>
<dbReference type="AlphaFoldDB" id="A0A6J7ULL6"/>
<dbReference type="EMBL" id="CAFBQP010000055">
    <property type="protein sequence ID" value="CAB5064897.1"/>
    <property type="molecule type" value="Genomic_DNA"/>
</dbReference>
<keyword evidence="2" id="KW-0645">Protease</keyword>
<dbReference type="Gene3D" id="3.90.1720.10">
    <property type="entry name" value="endopeptidase domain like (from Nostoc punctiforme)"/>
    <property type="match status" value="1"/>
</dbReference>
<dbReference type="InterPro" id="IPR038765">
    <property type="entry name" value="Papain-like_cys_pep_sf"/>
</dbReference>
<proteinExistence type="inferred from homology"/>
<evidence type="ECO:0000313" key="7">
    <source>
        <dbReference type="EMBL" id="CAB5064897.1"/>
    </source>
</evidence>
<dbReference type="EMBL" id="CAEZYY010000017">
    <property type="protein sequence ID" value="CAB4756748.1"/>
    <property type="molecule type" value="Genomic_DNA"/>
</dbReference>
<feature type="domain" description="NlpC/P60" evidence="5">
    <location>
        <begin position="1"/>
        <end position="95"/>
    </location>
</feature>
<evidence type="ECO:0000313" key="6">
    <source>
        <dbReference type="EMBL" id="CAB4756748.1"/>
    </source>
</evidence>
<evidence type="ECO:0000256" key="4">
    <source>
        <dbReference type="ARBA" id="ARBA00022807"/>
    </source>
</evidence>